<comment type="subcellular location">
    <subcellularLocation>
        <location evidence="1">Periplasm</location>
    </subcellularLocation>
</comment>
<evidence type="ECO:0000256" key="1">
    <source>
        <dbReference type="ARBA" id="ARBA00004418"/>
    </source>
</evidence>
<feature type="signal peptide" evidence="3">
    <location>
        <begin position="1"/>
        <end position="26"/>
    </location>
</feature>
<dbReference type="RefSeq" id="WP_262169208.1">
    <property type="nucleotide sequence ID" value="NZ_CP104965.1"/>
</dbReference>
<dbReference type="CDD" id="cd08512">
    <property type="entry name" value="PBP2_NikA_DppA_OppA_like_7"/>
    <property type="match status" value="1"/>
</dbReference>
<dbReference type="SUPFAM" id="SSF53850">
    <property type="entry name" value="Periplasmic binding protein-like II"/>
    <property type="match status" value="1"/>
</dbReference>
<dbReference type="Gene3D" id="3.40.190.10">
    <property type="entry name" value="Periplasmic binding protein-like II"/>
    <property type="match status" value="1"/>
</dbReference>
<feature type="chain" id="PRO_5045583206" evidence="3">
    <location>
        <begin position="27"/>
        <end position="531"/>
    </location>
</feature>
<dbReference type="PIRSF" id="PIRSF002741">
    <property type="entry name" value="MppA"/>
    <property type="match status" value="1"/>
</dbReference>
<evidence type="ECO:0000256" key="2">
    <source>
        <dbReference type="ARBA" id="ARBA00005695"/>
    </source>
</evidence>
<protein>
    <submittedName>
        <fullName evidence="5">ABC transporter substrate-binding protein</fullName>
    </submittedName>
</protein>
<dbReference type="PROSITE" id="PS51318">
    <property type="entry name" value="TAT"/>
    <property type="match status" value="1"/>
</dbReference>
<evidence type="ECO:0000313" key="6">
    <source>
        <dbReference type="Proteomes" id="UP001061862"/>
    </source>
</evidence>
<dbReference type="PANTHER" id="PTHR30290">
    <property type="entry name" value="PERIPLASMIC BINDING COMPONENT OF ABC TRANSPORTER"/>
    <property type="match status" value="1"/>
</dbReference>
<dbReference type="InterPro" id="IPR000914">
    <property type="entry name" value="SBP_5_dom"/>
</dbReference>
<dbReference type="Pfam" id="PF00496">
    <property type="entry name" value="SBP_bac_5"/>
    <property type="match status" value="1"/>
</dbReference>
<comment type="similarity">
    <text evidence="2">Belongs to the bacterial solute-binding protein 5 family.</text>
</comment>
<dbReference type="Gene3D" id="3.90.76.10">
    <property type="entry name" value="Dipeptide-binding Protein, Domain 1"/>
    <property type="match status" value="1"/>
</dbReference>
<dbReference type="InterPro" id="IPR006311">
    <property type="entry name" value="TAT_signal"/>
</dbReference>
<reference evidence="5 6" key="1">
    <citation type="submission" date="2022-09" db="EMBL/GenBank/DDBJ databases">
        <title>Interaction between co-microsymbionts with complementary sets of symbiotic genes in legume-rhizobium systems.</title>
        <authorList>
            <person name="Safronova V."/>
            <person name="Sazanova A."/>
            <person name="Afonin A."/>
            <person name="Chirak E."/>
        </authorList>
    </citation>
    <scope>NUCLEOTIDE SEQUENCE [LARGE SCALE GENOMIC DNA]</scope>
    <source>
        <strain evidence="5 6">A18/4-1</strain>
    </source>
</reference>
<gene>
    <name evidence="5" type="ORF">N8A98_03540</name>
</gene>
<proteinExistence type="inferred from homology"/>
<feature type="domain" description="Solute-binding protein family 5" evidence="4">
    <location>
        <begin position="77"/>
        <end position="441"/>
    </location>
</feature>
<sequence length="531" mass="58530">MYRRQFLAGVAMGAVAVAMYGSPAFAATPPDQLVIAINMGSMRGLDPHEANQIESAEILANLYDRLVYFEPDALNEAKPQLAEAWTISEDGKTFTFTLREGVTFHSGNPLTAEDAAWSLARLVKLGLAPAIDLRQWGYNESNVDTLIRATDARTLVVETPEPWSPGLILGSLASSACSIVDRAFLADKEQDGDLGRAYLQASDAGSGPFSLRTWRANDIMMADAFASYWNGAPAMRRVIMRHMPESSVQRLQLDTGDLDVATRLSSTDLDVFEKAGTIDIQKVQGFGFYYVALNQKDDILSIPQVREAFRYLIDYDGLASTIMRYYGHKSQTVIPSGLPGFLEDMPYSLNIDKAKELLAEAGYPDGFSKVLYIGPGTPYFEFAQSLQANAAKAGITLDLQMGDYLSRFRERNFDIFMGRSGERLPDPHAILQSYATNADNSDGAPLSGLLAWRSAWDVPKELQELVVAAARETEPAQRAELYAEVNALYLKSSPALITSFERFDVKAVSKRVSGYVGHPTWLTRWDTVSKS</sequence>
<evidence type="ECO:0000256" key="3">
    <source>
        <dbReference type="SAM" id="SignalP"/>
    </source>
</evidence>
<keyword evidence="3" id="KW-0732">Signal</keyword>
<evidence type="ECO:0000259" key="4">
    <source>
        <dbReference type="Pfam" id="PF00496"/>
    </source>
</evidence>
<organism evidence="5 6">
    <name type="scientific">Devosia neptuniae</name>
    <dbReference type="NCBI Taxonomy" id="191302"/>
    <lineage>
        <taxon>Bacteria</taxon>
        <taxon>Pseudomonadati</taxon>
        <taxon>Pseudomonadota</taxon>
        <taxon>Alphaproteobacteria</taxon>
        <taxon>Hyphomicrobiales</taxon>
        <taxon>Devosiaceae</taxon>
        <taxon>Devosia</taxon>
    </lineage>
</organism>
<evidence type="ECO:0000313" key="5">
    <source>
        <dbReference type="EMBL" id="UXN70283.1"/>
    </source>
</evidence>
<keyword evidence="6" id="KW-1185">Reference proteome</keyword>
<dbReference type="Gene3D" id="3.10.105.10">
    <property type="entry name" value="Dipeptide-binding Protein, Domain 3"/>
    <property type="match status" value="1"/>
</dbReference>
<dbReference type="InterPro" id="IPR039424">
    <property type="entry name" value="SBP_5"/>
</dbReference>
<name>A0ABY6CER0_9HYPH</name>
<accession>A0ABY6CER0</accession>
<dbReference type="Proteomes" id="UP001061862">
    <property type="component" value="Chromosome"/>
</dbReference>
<dbReference type="InterPro" id="IPR030678">
    <property type="entry name" value="Peptide/Ni-bd"/>
</dbReference>
<dbReference type="EMBL" id="CP104965">
    <property type="protein sequence ID" value="UXN70283.1"/>
    <property type="molecule type" value="Genomic_DNA"/>
</dbReference>